<dbReference type="SUPFAM" id="SSF56204">
    <property type="entry name" value="Hect, E3 ligase catalytic domain"/>
    <property type="match status" value="1"/>
</dbReference>
<dbReference type="CDD" id="cd00078">
    <property type="entry name" value="HECTc"/>
    <property type="match status" value="1"/>
</dbReference>
<evidence type="ECO:0000313" key="9">
    <source>
        <dbReference type="Proteomes" id="UP001162085"/>
    </source>
</evidence>
<dbReference type="PANTHER" id="PTHR45700">
    <property type="entry name" value="UBIQUITIN-PROTEIN LIGASE E3C"/>
    <property type="match status" value="1"/>
</dbReference>
<evidence type="ECO:0000256" key="3">
    <source>
        <dbReference type="ARBA" id="ARBA00022679"/>
    </source>
</evidence>
<proteinExistence type="predicted"/>
<dbReference type="Gene3D" id="3.90.1750.10">
    <property type="entry name" value="Hect, E3 ligase catalytic domains"/>
    <property type="match status" value="1"/>
</dbReference>
<dbReference type="Proteomes" id="UP001162085">
    <property type="component" value="Chromosome 7"/>
</dbReference>
<dbReference type="SMART" id="SM00119">
    <property type="entry name" value="HECTc"/>
    <property type="match status" value="1"/>
</dbReference>
<keyword evidence="4 5" id="KW-0833">Ubl conjugation pathway</keyword>
<dbReference type="Gene3D" id="3.30.2410.10">
    <property type="entry name" value="Hect, E3 ligase catalytic domain"/>
    <property type="match status" value="1"/>
</dbReference>
<dbReference type="Gene3D" id="3.30.2160.10">
    <property type="entry name" value="Hect, E3 ligase catalytic domain"/>
    <property type="match status" value="1"/>
</dbReference>
<evidence type="ECO:0000256" key="2">
    <source>
        <dbReference type="ARBA" id="ARBA00012485"/>
    </source>
</evidence>
<organism evidence="8 9">
    <name type="scientific">Saccharomyces uvarum</name>
    <name type="common">Yeast</name>
    <name type="synonym">Saccharomyces bayanus var. uvarum</name>
    <dbReference type="NCBI Taxonomy" id="230603"/>
    <lineage>
        <taxon>Eukaryota</taxon>
        <taxon>Fungi</taxon>
        <taxon>Dikarya</taxon>
        <taxon>Ascomycota</taxon>
        <taxon>Saccharomycotina</taxon>
        <taxon>Saccharomycetes</taxon>
        <taxon>Saccharomycetales</taxon>
        <taxon>Saccharomycetaceae</taxon>
        <taxon>Saccharomyces</taxon>
    </lineage>
</organism>
<sequence length="913" mass="106116">MLNFTGQTRRRNVNLGNRTRNTKKDLLEKTKRERERRAQDKLKEDASRTVQKYVRRYFANVKFFKTAFTNAQLIHMIPAYGGKLINYISRDDLQQLLILSHDFLSTYPSSLGNVQLLSLLKLYQDDTLVMQTISDLNVNYPTIDEFLDSVSACLRQTSLSSYSVALKLADIIKMWGVMDTNASVNIFSIPIGSSEKRPFVLEFYCLLAERNLLPKFIDSDPTLWDNMARAYSHSREAGQTNIAKLLIPNFSHYVSSSILPNDNYYVLKFYEKAFIDEVIAATKDYVSDERHVRNLMRYIASSPNQSCKNSVLITLLSNKNFVRRLSWEFFHTKFNATKTEAHPLFSVLAQLIDMHLLISTDRELLDYESVIPIEELKKFTSILKDFSFRQYWELLETERNLMLREAVPLLNKIYERDSRLHFLSTEDSSAYWENSDKQFLNLRFYEELQEYEDLYRERLEQEEDEEDEDMEKEFDFETERRSFKSLLLNKMKKRMKSSLRFRKLEILLGLPFFIPFEERVDLFYMFIALDKRRLSLDDDHNLMNTFAPWASTGMRKQSAIISRENVLDDAFNAFNSIGERFKASLDVTFVNEFGEEAGIDGGGITKEFLTNVTEEGFKDPKHELFQTNDHYDLYPSVVYDASKLKYIWFLGKIVGKCLYEHVLIDVSFADFFLKKLLNYSNGFLSSFSDLGSYDSVLYSNLVKLLNMSADEIKSLDLTFEIDEPKSPAKVVDLIPNGSKTYVTKGNVLLYITKVTDYKLNRRCFKPVSAFHGGLSVIIAPHWMEMFNSIELQMLISGERDNIDLSDLKSNTEYGGYTADDQTIVDFWEVLNEFEFEEKLSFLKFVTSVPQAPLQGFKALDPKFGIRNAGTEKYRLPTASTCVNLLKLPDYRNKKILKEKLLYAINSGARFDLS</sequence>
<feature type="active site" description="Glycyl thioester intermediate" evidence="5">
    <location>
        <position position="881"/>
    </location>
</feature>
<feature type="domain" description="HECT" evidence="7">
    <location>
        <begin position="581"/>
        <end position="913"/>
    </location>
</feature>
<evidence type="ECO:0000256" key="6">
    <source>
        <dbReference type="SAM" id="MobiDB-lite"/>
    </source>
</evidence>
<gene>
    <name evidence="8" type="primary">SUVZ07G1100</name>
    <name evidence="8" type="ORF">SUVZ_07G1100</name>
</gene>
<dbReference type="Pfam" id="PF00632">
    <property type="entry name" value="HECT"/>
    <property type="match status" value="1"/>
</dbReference>
<comment type="catalytic activity">
    <reaction evidence="1">
        <text>S-ubiquitinyl-[E2 ubiquitin-conjugating enzyme]-L-cysteine + [acceptor protein]-L-lysine = [E2 ubiquitin-conjugating enzyme]-L-cysteine + N(6)-ubiquitinyl-[acceptor protein]-L-lysine.</text>
        <dbReference type="EC" id="2.3.2.26"/>
    </reaction>
</comment>
<keyword evidence="3" id="KW-0808">Transferase</keyword>
<dbReference type="InterPro" id="IPR000569">
    <property type="entry name" value="HECT_dom"/>
</dbReference>
<feature type="region of interest" description="Disordered" evidence="6">
    <location>
        <begin position="1"/>
        <end position="43"/>
    </location>
</feature>
<protein>
    <recommendedName>
        <fullName evidence="2">HECT-type E3 ubiquitin transferase</fullName>
        <ecNumber evidence="2">2.3.2.26</ecNumber>
    </recommendedName>
</protein>
<reference evidence="8" key="1">
    <citation type="submission" date="2022-10" db="EMBL/GenBank/DDBJ databases">
        <authorList>
            <person name="Byrne P K."/>
        </authorList>
    </citation>
    <scope>NUCLEOTIDE SEQUENCE</scope>
    <source>
        <strain evidence="8">ZP964</strain>
    </source>
</reference>
<evidence type="ECO:0000259" key="7">
    <source>
        <dbReference type="PROSITE" id="PS50237"/>
    </source>
</evidence>
<dbReference type="InterPro" id="IPR044611">
    <property type="entry name" value="E3A/B/C-like"/>
</dbReference>
<dbReference type="InterPro" id="IPR035983">
    <property type="entry name" value="Hect_E3_ubiquitin_ligase"/>
</dbReference>
<evidence type="ECO:0000313" key="8">
    <source>
        <dbReference type="EMBL" id="CAI4062750.1"/>
    </source>
</evidence>
<dbReference type="PROSITE" id="PS50237">
    <property type="entry name" value="HECT"/>
    <property type="match status" value="1"/>
</dbReference>
<feature type="compositionally biased region" description="Basic and acidic residues" evidence="6">
    <location>
        <begin position="22"/>
        <end position="43"/>
    </location>
</feature>
<dbReference type="EC" id="2.3.2.26" evidence="2"/>
<evidence type="ECO:0000256" key="4">
    <source>
        <dbReference type="ARBA" id="ARBA00022786"/>
    </source>
</evidence>
<evidence type="ECO:0000256" key="5">
    <source>
        <dbReference type="PROSITE-ProRule" id="PRU00104"/>
    </source>
</evidence>
<dbReference type="PANTHER" id="PTHR45700:SF2">
    <property type="entry name" value="UBIQUITIN-PROTEIN LIGASE E3C"/>
    <property type="match status" value="1"/>
</dbReference>
<dbReference type="EMBL" id="OX365934">
    <property type="protein sequence ID" value="CAI4062750.1"/>
    <property type="molecule type" value="Genomic_DNA"/>
</dbReference>
<name>A0ABN8WY88_SACUV</name>
<accession>A0ABN8WY88</accession>
<evidence type="ECO:0000256" key="1">
    <source>
        <dbReference type="ARBA" id="ARBA00000885"/>
    </source>
</evidence>
<keyword evidence="9" id="KW-1185">Reference proteome</keyword>